<feature type="transmembrane region" description="Helical" evidence="7">
    <location>
        <begin position="189"/>
        <end position="206"/>
    </location>
</feature>
<dbReference type="InterPro" id="IPR006153">
    <property type="entry name" value="Cation/H_exchanger_TM"/>
</dbReference>
<organism evidence="9 10">
    <name type="scientific">Halarchaeum salinum</name>
    <dbReference type="NCBI Taxonomy" id="489912"/>
    <lineage>
        <taxon>Archaea</taxon>
        <taxon>Methanobacteriati</taxon>
        <taxon>Methanobacteriota</taxon>
        <taxon>Stenosarchaea group</taxon>
        <taxon>Halobacteria</taxon>
        <taxon>Halobacteriales</taxon>
        <taxon>Halobacteriaceae</taxon>
    </lineage>
</organism>
<dbReference type="GO" id="GO:1902600">
    <property type="term" value="P:proton transmembrane transport"/>
    <property type="evidence" value="ECO:0007669"/>
    <property type="project" value="InterPro"/>
</dbReference>
<proteinExistence type="inferred from homology"/>
<feature type="transmembrane region" description="Helical" evidence="7">
    <location>
        <begin position="154"/>
        <end position="177"/>
    </location>
</feature>
<feature type="transmembrane region" description="Helical" evidence="7">
    <location>
        <begin position="267"/>
        <end position="285"/>
    </location>
</feature>
<accession>A0AAV3S7L2</accession>
<feature type="domain" description="Cation/H+ exchanger transmembrane" evidence="8">
    <location>
        <begin position="13"/>
        <end position="380"/>
    </location>
</feature>
<evidence type="ECO:0000256" key="7">
    <source>
        <dbReference type="SAM" id="Phobius"/>
    </source>
</evidence>
<protein>
    <submittedName>
        <fullName evidence="9">K(+)/H(+) antiporter subunit KhtU</fullName>
    </submittedName>
</protein>
<evidence type="ECO:0000256" key="5">
    <source>
        <dbReference type="ARBA" id="ARBA00022989"/>
    </source>
</evidence>
<dbReference type="EMBL" id="BAAABL010000041">
    <property type="protein sequence ID" value="GAA0298429.1"/>
    <property type="molecule type" value="Genomic_DNA"/>
</dbReference>
<evidence type="ECO:0000256" key="1">
    <source>
        <dbReference type="ARBA" id="ARBA00004141"/>
    </source>
</evidence>
<evidence type="ECO:0000313" key="9">
    <source>
        <dbReference type="EMBL" id="GAA0298429.1"/>
    </source>
</evidence>
<comment type="caution">
    <text evidence="9">The sequence shown here is derived from an EMBL/GenBank/DDBJ whole genome shotgun (WGS) entry which is preliminary data.</text>
</comment>
<keyword evidence="5 7" id="KW-1133">Transmembrane helix</keyword>
<dbReference type="RefSeq" id="WP_211312352.1">
    <property type="nucleotide sequence ID" value="NZ_BAAABL010000041.1"/>
</dbReference>
<comment type="subcellular location">
    <subcellularLocation>
        <location evidence="1">Membrane</location>
        <topology evidence="1">Multi-pass membrane protein</topology>
    </subcellularLocation>
</comment>
<reference evidence="9 10" key="1">
    <citation type="journal article" date="2019" name="Int. J. Syst. Evol. Microbiol.">
        <title>The Global Catalogue of Microorganisms (GCM) 10K type strain sequencing project: providing services to taxonomists for standard genome sequencing and annotation.</title>
        <authorList>
            <consortium name="The Broad Institute Genomics Platform"/>
            <consortium name="The Broad Institute Genome Sequencing Center for Infectious Disease"/>
            <person name="Wu L."/>
            <person name="Ma J."/>
        </authorList>
    </citation>
    <scope>NUCLEOTIDE SEQUENCE [LARGE SCALE GENOMIC DNA]</scope>
    <source>
        <strain evidence="9 10">JCM 16330</strain>
    </source>
</reference>
<feature type="transmembrane region" description="Helical" evidence="7">
    <location>
        <begin position="333"/>
        <end position="357"/>
    </location>
</feature>
<dbReference type="InterPro" id="IPR038770">
    <property type="entry name" value="Na+/solute_symporter_sf"/>
</dbReference>
<dbReference type="GO" id="GO:0015297">
    <property type="term" value="F:antiporter activity"/>
    <property type="evidence" value="ECO:0007669"/>
    <property type="project" value="InterPro"/>
</dbReference>
<evidence type="ECO:0000256" key="3">
    <source>
        <dbReference type="ARBA" id="ARBA00022448"/>
    </source>
</evidence>
<dbReference type="Gene3D" id="1.20.1530.20">
    <property type="match status" value="1"/>
</dbReference>
<feature type="transmembrane region" description="Helical" evidence="7">
    <location>
        <begin position="68"/>
        <end position="87"/>
    </location>
</feature>
<sequence length="395" mass="40205">MAGVLFETGVAFLALALAGALAHRFGQSVIPAYIVAGIIVGPYVPTEIAGVSLQLVTHGEFVTTAAELGIVLLLFFLGLEFDIGYLISKGRELALLGSVDFLVNGAIGVAIAYAFGLGPLGAVFVVGIVFVSSSAIITKSLTDAGWLANPESRTILGTLVVEDIIVAVYLAVLAAIVGGGTLEGAARSVAGSFCFLAALALVAYYGSDSVERVFDVGPDELFVLRIVGVAVAVGALALSVGVSEAVAAFFVGTAFSTTNLVERIEHLVMPLRDIFAAVFFFAIGLDTDLRVVAGVALLVAVAALATTASKLASGYAGGRLTGLSARRSARVGIGLLARGEFSLIVATLAAASTVPAIRETVPPFAVGYVLVMSIVGTLAIAHEGVLTSRLASESS</sequence>
<feature type="transmembrane region" description="Helical" evidence="7">
    <location>
        <begin position="32"/>
        <end position="56"/>
    </location>
</feature>
<comment type="similarity">
    <text evidence="2">Belongs to the monovalent cation:proton antiporter 2 (CPA2) transporter (TC 2.A.37) family.</text>
</comment>
<keyword evidence="6 7" id="KW-0472">Membrane</keyword>
<dbReference type="AlphaFoldDB" id="A0AAV3S7L2"/>
<dbReference type="PANTHER" id="PTHR42751">
    <property type="entry name" value="SODIUM/HYDROGEN EXCHANGER FAMILY/TRKA DOMAIN PROTEIN"/>
    <property type="match status" value="1"/>
</dbReference>
<feature type="transmembrane region" description="Helical" evidence="7">
    <location>
        <begin position="226"/>
        <end position="255"/>
    </location>
</feature>
<feature type="transmembrane region" description="Helical" evidence="7">
    <location>
        <begin position="291"/>
        <end position="312"/>
    </location>
</feature>
<feature type="transmembrane region" description="Helical" evidence="7">
    <location>
        <begin position="363"/>
        <end position="381"/>
    </location>
</feature>
<evidence type="ECO:0000259" key="8">
    <source>
        <dbReference type="Pfam" id="PF00999"/>
    </source>
</evidence>
<dbReference type="GO" id="GO:0016020">
    <property type="term" value="C:membrane"/>
    <property type="evidence" value="ECO:0007669"/>
    <property type="project" value="UniProtKB-SubCell"/>
</dbReference>
<dbReference type="PANTHER" id="PTHR42751:SF4">
    <property type="entry name" value="K(+)_H(+) ANTIPORTER SUBUNIT KHTU"/>
    <property type="match status" value="1"/>
</dbReference>
<evidence type="ECO:0000256" key="4">
    <source>
        <dbReference type="ARBA" id="ARBA00022692"/>
    </source>
</evidence>
<keyword evidence="10" id="KW-1185">Reference proteome</keyword>
<gene>
    <name evidence="9" type="primary">khtU</name>
    <name evidence="9" type="ORF">GCM10009066_10810</name>
</gene>
<keyword evidence="4 7" id="KW-0812">Transmembrane</keyword>
<dbReference type="Proteomes" id="UP001500837">
    <property type="component" value="Unassembled WGS sequence"/>
</dbReference>
<evidence type="ECO:0000256" key="6">
    <source>
        <dbReference type="ARBA" id="ARBA00023136"/>
    </source>
</evidence>
<name>A0AAV3S7L2_9EURY</name>
<keyword evidence="3" id="KW-0813">Transport</keyword>
<dbReference type="Pfam" id="PF00999">
    <property type="entry name" value="Na_H_Exchanger"/>
    <property type="match status" value="1"/>
</dbReference>
<evidence type="ECO:0000313" key="10">
    <source>
        <dbReference type="Proteomes" id="UP001500837"/>
    </source>
</evidence>
<evidence type="ECO:0000256" key="2">
    <source>
        <dbReference type="ARBA" id="ARBA00005551"/>
    </source>
</evidence>